<dbReference type="Proteomes" id="UP001565471">
    <property type="component" value="Unassembled WGS sequence"/>
</dbReference>
<protein>
    <submittedName>
        <fullName evidence="1">Uncharacterized protein</fullName>
    </submittedName>
</protein>
<name>A0ABV4EZV2_BRAEL</name>
<dbReference type="EMBL" id="JBGBZA010000002">
    <property type="protein sequence ID" value="MEY9316706.1"/>
    <property type="molecule type" value="Genomic_DNA"/>
</dbReference>
<evidence type="ECO:0000313" key="2">
    <source>
        <dbReference type="Proteomes" id="UP001565471"/>
    </source>
</evidence>
<organism evidence="1 2">
    <name type="scientific">Bradyrhizobium elkanii</name>
    <dbReference type="NCBI Taxonomy" id="29448"/>
    <lineage>
        <taxon>Bacteria</taxon>
        <taxon>Pseudomonadati</taxon>
        <taxon>Pseudomonadota</taxon>
        <taxon>Alphaproteobacteria</taxon>
        <taxon>Hyphomicrobiales</taxon>
        <taxon>Nitrobacteraceae</taxon>
        <taxon>Bradyrhizobium</taxon>
    </lineage>
</organism>
<sequence>MAEVGLDEWASWRCIHDSSKFCPPEGCPKSYGCARDDGWKPGLPTPDGALGRVPLPLPEA</sequence>
<gene>
    <name evidence="1" type="ORF">ABIF29_003505</name>
</gene>
<reference evidence="1 2" key="1">
    <citation type="submission" date="2024-07" db="EMBL/GenBank/DDBJ databases">
        <title>Genomic Encyclopedia of Type Strains, Phase V (KMG-V): Genome sequencing to study the core and pangenomes of soil and plant-associated prokaryotes.</title>
        <authorList>
            <person name="Whitman W."/>
        </authorList>
    </citation>
    <scope>NUCLEOTIDE SEQUENCE [LARGE SCALE GENOMIC DNA]</scope>
    <source>
        <strain evidence="1 2">USDA 415</strain>
    </source>
</reference>
<accession>A0ABV4EZV2</accession>
<proteinExistence type="predicted"/>
<evidence type="ECO:0000313" key="1">
    <source>
        <dbReference type="EMBL" id="MEY9316706.1"/>
    </source>
</evidence>
<keyword evidence="2" id="KW-1185">Reference proteome</keyword>
<comment type="caution">
    <text evidence="1">The sequence shown here is derived from an EMBL/GenBank/DDBJ whole genome shotgun (WGS) entry which is preliminary data.</text>
</comment>